<gene>
    <name evidence="6" type="primary">ypdA_4</name>
    <name evidence="7" type="ORF">DXC39_02410</name>
    <name evidence="6" type="ORF">ERS852407_00704</name>
</gene>
<dbReference type="GO" id="GO:0016020">
    <property type="term" value="C:membrane"/>
    <property type="evidence" value="ECO:0007669"/>
    <property type="project" value="UniProtKB-SubCell"/>
</dbReference>
<evidence type="ECO:0000256" key="1">
    <source>
        <dbReference type="ARBA" id="ARBA00004370"/>
    </source>
</evidence>
<comment type="subcellular location">
    <subcellularLocation>
        <location evidence="1">Membrane</location>
    </subcellularLocation>
</comment>
<dbReference type="AlphaFoldDB" id="A0A173YAK3"/>
<dbReference type="CDD" id="cd06225">
    <property type="entry name" value="HAMP"/>
    <property type="match status" value="1"/>
</dbReference>
<name>A0A173YAK3_9FIRM</name>
<dbReference type="EMBL" id="CYZE01000001">
    <property type="protein sequence ID" value="CUN61231.1"/>
    <property type="molecule type" value="Genomic_DNA"/>
</dbReference>
<keyword evidence="4" id="KW-1133">Transmembrane helix</keyword>
<dbReference type="RefSeq" id="WP_055653002.1">
    <property type="nucleotide sequence ID" value="NZ_CABIXC010000001.1"/>
</dbReference>
<dbReference type="PROSITE" id="PS50885">
    <property type="entry name" value="HAMP"/>
    <property type="match status" value="1"/>
</dbReference>
<dbReference type="InterPro" id="IPR003660">
    <property type="entry name" value="HAMP_dom"/>
</dbReference>
<sequence>MKKQEKNEISMKWRMIGIMLMCWLLPFCLIIGVAGYYILSNRYGTVAQGVVDQVVYDGQICVERLNHGINASRKATYDQTLEKAWREYSRGNLSYGGLYTASNDYLNKEYRQNQCFSTTILWCYEEPERMNCSVYNNAAGGTYQQVQTYWREDHERVKAFLSTLDTALGYINLDGRIYMVRNLLDNSYYQFGALIMRLDKSYCFGPLIDSPQGENVLVRLDGQAILLKGGDIEEMIKESSSTAQQTGYSRKNGNLYVYDTQKEEYFTLSVMMQADKRIIQAPFYGYPFVVAGMLLFLVPLLLILLRVFNRNVTKPIADMMEGADQIETGNLGYQIKEEPENLEFKYLMESFNQMSERLKYQFDHIYEEEIALRDARIMALQSHINPHFMNNTLEIINWEARLGGNEKVSRMIEALATLMDAAMDRKKRTFVPLSEEMMYVNAYLYINSERFGKRLTVIKELDESIMQYEVPRLILQPVIENAIEHGVRPSGRGTVILRGYEKEGFLYLDIVNDGTLTPAEEEKISRLLSPDYDFSREPSGNLGIANVNQRLRILYGEPCGLTIEKDEEQHVIARLTIAVQ</sequence>
<reference evidence="7 9" key="2">
    <citation type="submission" date="2018-08" db="EMBL/GenBank/DDBJ databases">
        <title>A genome reference for cultivated species of the human gut microbiota.</title>
        <authorList>
            <person name="Zou Y."/>
            <person name="Xue W."/>
            <person name="Luo G."/>
        </authorList>
    </citation>
    <scope>NUCLEOTIDE SEQUENCE [LARGE SCALE GENOMIC DNA]</scope>
    <source>
        <strain evidence="7 9">TF05-11AC</strain>
    </source>
</reference>
<feature type="transmembrane region" description="Helical" evidence="4">
    <location>
        <begin position="283"/>
        <end position="305"/>
    </location>
</feature>
<reference evidence="6 8" key="1">
    <citation type="submission" date="2015-09" db="EMBL/GenBank/DDBJ databases">
        <authorList>
            <consortium name="Pathogen Informatics"/>
        </authorList>
    </citation>
    <scope>NUCLEOTIDE SEQUENCE [LARGE SCALE GENOMIC DNA]</scope>
    <source>
        <strain evidence="6 8">2789STDY5608850</strain>
    </source>
</reference>
<dbReference type="PANTHER" id="PTHR34220:SF7">
    <property type="entry name" value="SENSOR HISTIDINE KINASE YPDA"/>
    <property type="match status" value="1"/>
</dbReference>
<evidence type="ECO:0000313" key="8">
    <source>
        <dbReference type="Proteomes" id="UP000095651"/>
    </source>
</evidence>
<dbReference type="Pfam" id="PF06580">
    <property type="entry name" value="His_kinase"/>
    <property type="match status" value="1"/>
</dbReference>
<keyword evidence="6" id="KW-0418">Kinase</keyword>
<protein>
    <submittedName>
        <fullName evidence="7">HAMP domain-containing protein</fullName>
    </submittedName>
    <submittedName>
        <fullName evidence="6">Signal transduction histidine kinase LytS</fullName>
    </submittedName>
</protein>
<dbReference type="Gene3D" id="3.30.565.10">
    <property type="entry name" value="Histidine kinase-like ATPase, C-terminal domain"/>
    <property type="match status" value="1"/>
</dbReference>
<keyword evidence="2" id="KW-0597">Phosphoprotein</keyword>
<dbReference type="Proteomes" id="UP000261257">
    <property type="component" value="Unassembled WGS sequence"/>
</dbReference>
<evidence type="ECO:0000313" key="9">
    <source>
        <dbReference type="Proteomes" id="UP000261257"/>
    </source>
</evidence>
<dbReference type="InterPro" id="IPR050640">
    <property type="entry name" value="Bact_2-comp_sensor_kinase"/>
</dbReference>
<evidence type="ECO:0000313" key="6">
    <source>
        <dbReference type="EMBL" id="CUN61231.1"/>
    </source>
</evidence>
<dbReference type="SUPFAM" id="SSF158472">
    <property type="entry name" value="HAMP domain-like"/>
    <property type="match status" value="1"/>
</dbReference>
<dbReference type="Pfam" id="PF00672">
    <property type="entry name" value="HAMP"/>
    <property type="match status" value="1"/>
</dbReference>
<dbReference type="SUPFAM" id="SSF55874">
    <property type="entry name" value="ATPase domain of HSP90 chaperone/DNA topoisomerase II/histidine kinase"/>
    <property type="match status" value="1"/>
</dbReference>
<evidence type="ECO:0000313" key="7">
    <source>
        <dbReference type="EMBL" id="RGM08836.1"/>
    </source>
</evidence>
<keyword evidence="4" id="KW-0472">Membrane</keyword>
<dbReference type="GO" id="GO:0000155">
    <property type="term" value="F:phosphorelay sensor kinase activity"/>
    <property type="evidence" value="ECO:0007669"/>
    <property type="project" value="InterPro"/>
</dbReference>
<dbReference type="PANTHER" id="PTHR34220">
    <property type="entry name" value="SENSOR HISTIDINE KINASE YPDA"/>
    <property type="match status" value="1"/>
</dbReference>
<evidence type="ECO:0000259" key="5">
    <source>
        <dbReference type="PROSITE" id="PS50885"/>
    </source>
</evidence>
<proteinExistence type="predicted"/>
<dbReference type="Proteomes" id="UP000095651">
    <property type="component" value="Unassembled WGS sequence"/>
</dbReference>
<dbReference type="InterPro" id="IPR010559">
    <property type="entry name" value="Sig_transdc_His_kin_internal"/>
</dbReference>
<feature type="transmembrane region" description="Helical" evidence="4">
    <location>
        <begin position="20"/>
        <end position="39"/>
    </location>
</feature>
<accession>A0A173YAK3</accession>
<evidence type="ECO:0000256" key="4">
    <source>
        <dbReference type="SAM" id="Phobius"/>
    </source>
</evidence>
<keyword evidence="3" id="KW-0808">Transferase</keyword>
<dbReference type="EMBL" id="QSSQ01000001">
    <property type="protein sequence ID" value="RGM08836.1"/>
    <property type="molecule type" value="Genomic_DNA"/>
</dbReference>
<dbReference type="Gene3D" id="6.10.340.10">
    <property type="match status" value="1"/>
</dbReference>
<evidence type="ECO:0000256" key="2">
    <source>
        <dbReference type="ARBA" id="ARBA00022553"/>
    </source>
</evidence>
<dbReference type="SMART" id="SM00304">
    <property type="entry name" value="HAMP"/>
    <property type="match status" value="1"/>
</dbReference>
<evidence type="ECO:0000256" key="3">
    <source>
        <dbReference type="ARBA" id="ARBA00022679"/>
    </source>
</evidence>
<keyword evidence="4" id="KW-0812">Transmembrane</keyword>
<dbReference type="InterPro" id="IPR036890">
    <property type="entry name" value="HATPase_C_sf"/>
</dbReference>
<organism evidence="6 8">
    <name type="scientific">Hungatella hathewayi</name>
    <dbReference type="NCBI Taxonomy" id="154046"/>
    <lineage>
        <taxon>Bacteria</taxon>
        <taxon>Bacillati</taxon>
        <taxon>Bacillota</taxon>
        <taxon>Clostridia</taxon>
        <taxon>Lachnospirales</taxon>
        <taxon>Lachnospiraceae</taxon>
        <taxon>Hungatella</taxon>
    </lineage>
</organism>
<feature type="domain" description="HAMP" evidence="5">
    <location>
        <begin position="310"/>
        <end position="363"/>
    </location>
</feature>